<evidence type="ECO:0000259" key="5">
    <source>
        <dbReference type="SMART" id="SM00849"/>
    </source>
</evidence>
<sequence length="705" mass="77126">FLGINDPGFLLSRHRPLAISNCPTTSSDDLPLQPLAAGRWLRFLGKLLPVLRWPPQACPFLLLVEIRQSAPAMGIECLVLGAGQEIGKSCVIVTINGMRIMFDCGMHLGHSDEERYPDFSLIDGSLDCVVITHFHLDHIGALPYFTEVVGYNGPIYMTYPTKALAPLMLEDFLRISVGRGVEEKFTAEDISACMKKVTPIDLKQNIQVGKDLQIRAYYAGHVLGAAMVYAKVGDASMVYTGDYNMTPDRHLGAAQIDPLELDLVITESTYATTVRDSKYASERKFLKAVHDCVVAGGKVLIPTFALGRAQELFILLEDYWERMNLKVPIYFSSGLTKQANIYYKTLMSWTNKKIKDTIALQNAFNLKHVVSFDRSQINAPGPCVLFASPGMLSGGLSLEVFKQWAPSEVNLVMLPGHCVAGTIGHKLASGKLTKLYADNNSQIEIRCKNVNLSFSAHTDSKGIMDLLKFLSPKHAMLVHGEKPRMSILKKKIESEMGIKCYDPPNGGLVKIPSATVHVKAQTSDSFAKSCQSPNFSLSRCSTSGAVLSTDLASPLTVTDDRVGEAILFVDGGKARGVHKDELELELIVSGEGKPQVVLFGHCFPIRSKNLTNATGRLGLSGSRSLLKVLALELSHLFPQVDVQNMGDFLQVGSFILSVCTNASCTRRSSEVPGDPSTTCTYFCCSWCMEDEKLALAIISSVRNSL</sequence>
<feature type="domain" description="Metallo-beta-lactamase" evidence="5">
    <location>
        <begin position="87"/>
        <end position="297"/>
    </location>
</feature>
<dbReference type="SMART" id="SM00849">
    <property type="entry name" value="Lactamase_B"/>
    <property type="match status" value="1"/>
</dbReference>
<feature type="domain" description="Beta-Casp" evidence="6">
    <location>
        <begin position="309"/>
        <end position="427"/>
    </location>
</feature>
<keyword evidence="3" id="KW-0378">Hydrolase</keyword>
<dbReference type="InterPro" id="IPR001279">
    <property type="entry name" value="Metallo-B-lactamas"/>
</dbReference>
<feature type="non-terminal residue" evidence="7">
    <location>
        <position position="1"/>
    </location>
</feature>
<gene>
    <name evidence="7" type="ORF">LITE_LOCUS18422</name>
</gene>
<protein>
    <recommendedName>
        <fullName evidence="9">Cleavage and polyadenylation specificity factor subunit 3-II</fullName>
    </recommendedName>
</protein>
<dbReference type="PANTHER" id="PTHR11203">
    <property type="entry name" value="CLEAVAGE AND POLYADENYLATION SPECIFICITY FACTOR FAMILY MEMBER"/>
    <property type="match status" value="1"/>
</dbReference>
<keyword evidence="8" id="KW-1185">Reference proteome</keyword>
<evidence type="ECO:0000256" key="3">
    <source>
        <dbReference type="ARBA" id="ARBA00022801"/>
    </source>
</evidence>
<dbReference type="GO" id="GO:0005634">
    <property type="term" value="C:nucleus"/>
    <property type="evidence" value="ECO:0007669"/>
    <property type="project" value="UniProtKB-SubCell"/>
</dbReference>
<dbReference type="GO" id="GO:0004521">
    <property type="term" value="F:RNA endonuclease activity"/>
    <property type="evidence" value="ECO:0007669"/>
    <property type="project" value="TreeGrafter"/>
</dbReference>
<dbReference type="AlphaFoldDB" id="A0AAV0KGE1"/>
<organism evidence="7 8">
    <name type="scientific">Linum tenue</name>
    <dbReference type="NCBI Taxonomy" id="586396"/>
    <lineage>
        <taxon>Eukaryota</taxon>
        <taxon>Viridiplantae</taxon>
        <taxon>Streptophyta</taxon>
        <taxon>Embryophyta</taxon>
        <taxon>Tracheophyta</taxon>
        <taxon>Spermatophyta</taxon>
        <taxon>Magnoliopsida</taxon>
        <taxon>eudicotyledons</taxon>
        <taxon>Gunneridae</taxon>
        <taxon>Pentapetalae</taxon>
        <taxon>rosids</taxon>
        <taxon>fabids</taxon>
        <taxon>Malpighiales</taxon>
        <taxon>Linaceae</taxon>
        <taxon>Linum</taxon>
    </lineage>
</organism>
<dbReference type="InterPro" id="IPR041897">
    <property type="entry name" value="INTS11-like_MBL-fold"/>
</dbReference>
<dbReference type="GO" id="GO:0016180">
    <property type="term" value="P:snRNA processing"/>
    <property type="evidence" value="ECO:0007669"/>
    <property type="project" value="TreeGrafter"/>
</dbReference>
<dbReference type="FunFam" id="3.40.50.10890:FF:000005">
    <property type="entry name" value="Cleavage and polyadenylation specificity factor subunit 3-II"/>
    <property type="match status" value="1"/>
</dbReference>
<dbReference type="InterPro" id="IPR022712">
    <property type="entry name" value="Beta_Casp"/>
</dbReference>
<evidence type="ECO:0000259" key="6">
    <source>
        <dbReference type="SMART" id="SM01027"/>
    </source>
</evidence>
<evidence type="ECO:0000313" key="7">
    <source>
        <dbReference type="EMBL" id="CAI0420570.1"/>
    </source>
</evidence>
<dbReference type="InterPro" id="IPR050698">
    <property type="entry name" value="MBL"/>
</dbReference>
<reference evidence="7" key="1">
    <citation type="submission" date="2022-08" db="EMBL/GenBank/DDBJ databases">
        <authorList>
            <person name="Gutierrez-Valencia J."/>
        </authorList>
    </citation>
    <scope>NUCLEOTIDE SEQUENCE</scope>
</reference>
<comment type="similarity">
    <text evidence="2">Belongs to the metallo-beta-lactamase superfamily. RNA-metabolizing metallo-beta-lactamase-like family. INTS11 subfamily.</text>
</comment>
<dbReference type="InterPro" id="IPR036866">
    <property type="entry name" value="RibonucZ/Hydroxyglut_hydro"/>
</dbReference>
<evidence type="ECO:0008006" key="9">
    <source>
        <dbReference type="Google" id="ProtNLM"/>
    </source>
</evidence>
<dbReference type="CDD" id="cd16291">
    <property type="entry name" value="INTS11-like_MBL-fold"/>
    <property type="match status" value="1"/>
</dbReference>
<dbReference type="SMART" id="SM01027">
    <property type="entry name" value="Beta-Casp"/>
    <property type="match status" value="1"/>
</dbReference>
<dbReference type="GO" id="GO:0016787">
    <property type="term" value="F:hydrolase activity"/>
    <property type="evidence" value="ECO:0007669"/>
    <property type="project" value="UniProtKB-KW"/>
</dbReference>
<dbReference type="Gene3D" id="3.40.50.10890">
    <property type="match status" value="1"/>
</dbReference>
<keyword evidence="4" id="KW-0539">Nucleus</keyword>
<name>A0AAV0KGE1_9ROSI</name>
<dbReference type="Pfam" id="PF10996">
    <property type="entry name" value="Beta-Casp"/>
    <property type="match status" value="1"/>
</dbReference>
<dbReference type="Gene3D" id="3.60.15.10">
    <property type="entry name" value="Ribonuclease Z/Hydroxyacylglutathione hydrolase-like"/>
    <property type="match status" value="1"/>
</dbReference>
<dbReference type="SUPFAM" id="SSF56281">
    <property type="entry name" value="Metallo-hydrolase/oxidoreductase"/>
    <property type="match status" value="1"/>
</dbReference>
<proteinExistence type="inferred from homology"/>
<dbReference type="PANTHER" id="PTHR11203:SF37">
    <property type="entry name" value="INTEGRATOR COMPLEX SUBUNIT 11"/>
    <property type="match status" value="1"/>
</dbReference>
<evidence type="ECO:0000256" key="2">
    <source>
        <dbReference type="ARBA" id="ARBA00007093"/>
    </source>
</evidence>
<accession>A0AAV0KGE1</accession>
<comment type="subcellular location">
    <subcellularLocation>
        <location evidence="1">Nucleus</location>
    </subcellularLocation>
</comment>
<evidence type="ECO:0000313" key="8">
    <source>
        <dbReference type="Proteomes" id="UP001154282"/>
    </source>
</evidence>
<comment type="caution">
    <text evidence="7">The sequence shown here is derived from an EMBL/GenBank/DDBJ whole genome shotgun (WGS) entry which is preliminary data.</text>
</comment>
<evidence type="ECO:0000256" key="1">
    <source>
        <dbReference type="ARBA" id="ARBA00004123"/>
    </source>
</evidence>
<dbReference type="FunFam" id="3.60.15.10:FF:000028">
    <property type="entry name" value="Integrator complex subunit 11 isoform X3"/>
    <property type="match status" value="1"/>
</dbReference>
<dbReference type="Proteomes" id="UP001154282">
    <property type="component" value="Unassembled WGS sequence"/>
</dbReference>
<evidence type="ECO:0000256" key="4">
    <source>
        <dbReference type="ARBA" id="ARBA00023242"/>
    </source>
</evidence>
<dbReference type="Pfam" id="PF07521">
    <property type="entry name" value="RMMBL"/>
    <property type="match status" value="1"/>
</dbReference>
<dbReference type="EMBL" id="CAMGYJ010000005">
    <property type="protein sequence ID" value="CAI0420570.1"/>
    <property type="molecule type" value="Genomic_DNA"/>
</dbReference>
<dbReference type="Pfam" id="PF16661">
    <property type="entry name" value="Lactamase_B_6"/>
    <property type="match status" value="1"/>
</dbReference>
<dbReference type="InterPro" id="IPR011108">
    <property type="entry name" value="RMMBL"/>
</dbReference>